<name>A0AA46TFM4_9ACTN</name>
<feature type="domain" description="DUF7507" evidence="4">
    <location>
        <begin position="724"/>
        <end position="826"/>
    </location>
</feature>
<gene>
    <name evidence="5" type="ORF">L0C25_15435</name>
</gene>
<dbReference type="PANTHER" id="PTHR34819:SF3">
    <property type="entry name" value="CELL SURFACE PROTEIN"/>
    <property type="match status" value="1"/>
</dbReference>
<proteinExistence type="predicted"/>
<dbReference type="GO" id="GO:0005975">
    <property type="term" value="P:carbohydrate metabolic process"/>
    <property type="evidence" value="ECO:0007669"/>
    <property type="project" value="UniProtKB-ARBA"/>
</dbReference>
<feature type="region of interest" description="Disordered" evidence="1">
    <location>
        <begin position="277"/>
        <end position="299"/>
    </location>
</feature>
<evidence type="ECO:0000259" key="3">
    <source>
        <dbReference type="Pfam" id="PF20674"/>
    </source>
</evidence>
<feature type="region of interest" description="Disordered" evidence="1">
    <location>
        <begin position="581"/>
        <end position="611"/>
    </location>
</feature>
<feature type="region of interest" description="Disordered" evidence="1">
    <location>
        <begin position="1503"/>
        <end position="1546"/>
    </location>
</feature>
<feature type="domain" description="DUF7507" evidence="4">
    <location>
        <begin position="1070"/>
        <end position="1174"/>
    </location>
</feature>
<feature type="domain" description="DUF7507" evidence="4">
    <location>
        <begin position="839"/>
        <end position="942"/>
    </location>
</feature>
<dbReference type="EMBL" id="CP094970">
    <property type="protein sequence ID" value="UYM03932.1"/>
    <property type="molecule type" value="Genomic_DNA"/>
</dbReference>
<feature type="transmembrane region" description="Helical" evidence="2">
    <location>
        <begin position="1670"/>
        <end position="1692"/>
    </location>
</feature>
<feature type="transmembrane region" description="Helical" evidence="2">
    <location>
        <begin position="20"/>
        <end position="39"/>
    </location>
</feature>
<evidence type="ECO:0000256" key="1">
    <source>
        <dbReference type="SAM" id="MobiDB-lite"/>
    </source>
</evidence>
<evidence type="ECO:0000256" key="2">
    <source>
        <dbReference type="SAM" id="Phobius"/>
    </source>
</evidence>
<dbReference type="InterPro" id="IPR013783">
    <property type="entry name" value="Ig-like_fold"/>
</dbReference>
<feature type="region of interest" description="Disordered" evidence="1">
    <location>
        <begin position="1160"/>
        <end position="1196"/>
    </location>
</feature>
<accession>A0AA46TFM4</accession>
<feature type="domain" description="DUF7507" evidence="4">
    <location>
        <begin position="1542"/>
        <end position="1645"/>
    </location>
</feature>
<dbReference type="Pfam" id="PF20674">
    <property type="entry name" value="SpaA_3"/>
    <property type="match status" value="1"/>
</dbReference>
<keyword evidence="2" id="KW-0812">Transmembrane</keyword>
<keyword evidence="2" id="KW-1133">Transmembrane helix</keyword>
<dbReference type="Proteomes" id="UP001164390">
    <property type="component" value="Chromosome"/>
</dbReference>
<dbReference type="KEGG" id="sgrg:L0C25_15435"/>
<sequence length="1699" mass="174661">MPQYELGTASRRRLPRWRRATYVLMAVFALAATLVVPAIDPPAAHAQTDTSCDFANSGTGTYADTLCWFDLSDVDWQDAQNGQDFEVSIPGGYTLAFTLTADGGEATSSAFPTYSDAYLGNNGFYTGVSGEPAFYQQDNATDTDLELSDIELTSSSGEVVDGYALVGADAESTDADESITWNSSDPITSLTATRTGTGLGNACGGGFTGIGTKEVTCTGQGTSTKTGTAIVSSTNPSTFSQHMQGGGLQAVSFGVLISAVTLNKAVDGRFSGDSADISIQDSSGATIGSDSTGPTGDSASVDVPVVVDAEGSTFTLGETTNANLDNYVTDWSCTRNGEVDTSLPTGRIGTSADVDVGVGDDIECTITNSARPVSIAIDKQAGDPVDVNGNGITDAGDQISYDFTVTNTGDLPLDTVEVTDDTVGSVTCEATELAAGASTNCTADQAYTITDADESNGSVDNTATASGHVETTNDTVTSDPDSTSTPVEGPNPELTLTKSGSPSNPDDFEAGQQITYVFFVRNTGNVTVSDVDVSEVSFSGSGEMSDITCPAGILAPGGQMPCTATYTLTQEDVDAGEIDNTAVADGTDPDGGPVESNEDDFAIPADPAPGIDLEKSVDPETVSGPGEEVTYSFVVTNTGNVTLSDPELTETAFSGTGPPPQVDCPTVNFLPGQAVTCTATYTATAADANAGEVDNTATATATPANGEPPVSDPASAEFTIPAHPELSLTKTVDPTVVDEAGDNVTYSFEVENTGNVTVTDVSVDDVYFGGSDPLGDITCPTDPLPAGETMTCTADYSVTQDDVDSPAILNVARASGQPPTGDRVRSNTDRALIRTDRDPQIAMEKAASPATYDAPGDTITYTFEVTNTGNVSLSDPTIDESQFTGSGEDPFVVCPTPVILAPGQSTECTATYETTQADVDRGSIENTATATADPPFRMDPPVSDPDNAVVTADQSPELALNKTVRPTTVEQSGDQVRYAFIVENTGNVTVNGIEIAETAFTGSGQLSGVQCPAGFLEPGDVMPCTATYDVTQADVDQGSVDNTAVAQGTADGGPVESNEDDATVTIAADPALTLVKSADNTDELTAGETIDYSFVVTNTGNVTMADVGVDEVAFDGSGELSDIECPPGAASVAPGDQVTCTATYEVTQADVDRGELENTAIANGTPPTGDPVDSNEDSATIPADHEPGLTLDKSADNTDELTAGETIDYSFVVTNTGNVTENEVEVEELSFDGSGELSELDCVPPSGATLVPGESMECTATYEVTQADVDRGALDNTAIAHGTTPSDEPVDSNEDSVQIPSDREPSLELEKTADKDEITEVGQPVTYTFAVTNTGNVTLSDVGVDEVEFDGSGEMSDIVCAPGTESLAPGASATCTATYEVTQADVDRGRLDNTAVAHGTPPSDDPVDSNEDSVTIPSNQQPGLKLEKSSDTDLASKPGQLVTYTFAITNTGNVTLSDTAVNEGSFNGHGEMSTATCPPAAQELAPGDTVECTATYQVVGDDLTGEPLRNTATATGGDPSGDPVDSNPDNESIPTKKAHGPQPGIDIVKTSDTDKVTEAGQVVTYSFKITNTGDVPLQRPTVNEESFNGHGAMSPVTCPPGSRVLSPGETVVCTATYAVVEDDLTGEPLTNSATVTATDPDDDPIISGIDDETVATVDDDDDDLPDTGAMIGWGAIALAIACLVAGGVLIAAGRSRRKD</sequence>
<dbReference type="InterPro" id="IPR055354">
    <property type="entry name" value="DUF7507"/>
</dbReference>
<feature type="domain" description="DUF7507" evidence="4">
    <location>
        <begin position="389"/>
        <end position="478"/>
    </location>
</feature>
<feature type="compositionally biased region" description="Polar residues" evidence="1">
    <location>
        <begin position="277"/>
        <end position="295"/>
    </location>
</feature>
<dbReference type="PANTHER" id="PTHR34819">
    <property type="entry name" value="LARGE CYSTEINE-RICH PERIPLASMIC PROTEIN OMCB"/>
    <property type="match status" value="1"/>
</dbReference>
<feature type="domain" description="DUF7507" evidence="4">
    <location>
        <begin position="1186"/>
        <end position="1292"/>
    </location>
</feature>
<dbReference type="InterPro" id="IPR047589">
    <property type="entry name" value="DUF11_rpt"/>
</dbReference>
<evidence type="ECO:0008006" key="7">
    <source>
        <dbReference type="Google" id="ProtNLM"/>
    </source>
</evidence>
<organism evidence="5 6">
    <name type="scientific">Solicola gregarius</name>
    <dbReference type="NCBI Taxonomy" id="2908642"/>
    <lineage>
        <taxon>Bacteria</taxon>
        <taxon>Bacillati</taxon>
        <taxon>Actinomycetota</taxon>
        <taxon>Actinomycetes</taxon>
        <taxon>Propionibacteriales</taxon>
        <taxon>Nocardioidaceae</taxon>
        <taxon>Solicola</taxon>
    </lineage>
</organism>
<dbReference type="InterPro" id="IPR048834">
    <property type="entry name" value="SpaA_pre-album"/>
</dbReference>
<dbReference type="InterPro" id="IPR051172">
    <property type="entry name" value="Chlamydia_OmcB"/>
</dbReference>
<reference evidence="5" key="1">
    <citation type="submission" date="2022-01" db="EMBL/GenBank/DDBJ databases">
        <title>Nocardioidaceae gen. sp. A5X3R13.</title>
        <authorList>
            <person name="Lopez Marin M.A."/>
            <person name="Uhlik O."/>
        </authorList>
    </citation>
    <scope>NUCLEOTIDE SEQUENCE</scope>
    <source>
        <strain evidence="5">A5X3R13</strain>
    </source>
</reference>
<evidence type="ECO:0000313" key="6">
    <source>
        <dbReference type="Proteomes" id="UP001164390"/>
    </source>
</evidence>
<evidence type="ECO:0000259" key="4">
    <source>
        <dbReference type="Pfam" id="PF24346"/>
    </source>
</evidence>
<feature type="compositionally biased region" description="Polar residues" evidence="1">
    <location>
        <begin position="494"/>
        <end position="504"/>
    </location>
</feature>
<feature type="domain" description="DUF7507" evidence="4">
    <location>
        <begin position="1421"/>
        <end position="1526"/>
    </location>
</feature>
<dbReference type="Pfam" id="PF24346">
    <property type="entry name" value="DUF7507"/>
    <property type="match status" value="11"/>
</dbReference>
<feature type="region of interest" description="Disordered" evidence="1">
    <location>
        <begin position="452"/>
        <end position="509"/>
    </location>
</feature>
<feature type="domain" description="DUF7507" evidence="4">
    <location>
        <begin position="491"/>
        <end position="596"/>
    </location>
</feature>
<feature type="domain" description="DUF7507" evidence="4">
    <location>
        <begin position="1304"/>
        <end position="1409"/>
    </location>
</feature>
<feature type="compositionally biased region" description="Polar residues" evidence="1">
    <location>
        <begin position="1412"/>
        <end position="1422"/>
    </location>
</feature>
<dbReference type="NCBIfam" id="TIGR01451">
    <property type="entry name" value="B_ant_repeat"/>
    <property type="match status" value="4"/>
</dbReference>
<keyword evidence="6" id="KW-1185">Reference proteome</keyword>
<dbReference type="RefSeq" id="WP_271632574.1">
    <property type="nucleotide sequence ID" value="NZ_CP094970.1"/>
</dbReference>
<feature type="compositionally biased region" description="Low complexity" evidence="1">
    <location>
        <begin position="472"/>
        <end position="487"/>
    </location>
</feature>
<feature type="domain" description="DUF7507" evidence="4">
    <location>
        <begin position="955"/>
        <end position="1055"/>
    </location>
</feature>
<feature type="compositionally biased region" description="Polar residues" evidence="1">
    <location>
        <begin position="455"/>
        <end position="465"/>
    </location>
</feature>
<feature type="domain" description="SpaA-like prealbumin fold" evidence="3">
    <location>
        <begin position="260"/>
        <end position="369"/>
    </location>
</feature>
<feature type="region of interest" description="Disordered" evidence="1">
    <location>
        <begin position="1280"/>
        <end position="1307"/>
    </location>
</feature>
<keyword evidence="2" id="KW-0472">Membrane</keyword>
<feature type="region of interest" description="Disordered" evidence="1">
    <location>
        <begin position="1393"/>
        <end position="1435"/>
    </location>
</feature>
<protein>
    <recommendedName>
        <fullName evidence="7">DUF11 domain-containing protein</fullName>
    </recommendedName>
</protein>
<evidence type="ECO:0000313" key="5">
    <source>
        <dbReference type="EMBL" id="UYM03932.1"/>
    </source>
</evidence>
<feature type="domain" description="DUF7507" evidence="4">
    <location>
        <begin position="608"/>
        <end position="710"/>
    </location>
</feature>
<dbReference type="Gene3D" id="2.60.40.10">
    <property type="entry name" value="Immunoglobulins"/>
    <property type="match status" value="5"/>
</dbReference>